<dbReference type="PANTHER" id="PTHR31218">
    <property type="entry name" value="WAT1-RELATED PROTEIN"/>
    <property type="match status" value="1"/>
</dbReference>
<dbReference type="InterPro" id="IPR030184">
    <property type="entry name" value="WAT1-related"/>
</dbReference>
<dbReference type="AlphaFoldDB" id="A0A2P6SK57"/>
<keyword evidence="6" id="KW-1185">Reference proteome</keyword>
<evidence type="ECO:0000256" key="3">
    <source>
        <dbReference type="ARBA" id="ARBA00023136"/>
    </source>
</evidence>
<sequence length="62" mass="6968">MKHPTATFSSAMSNILPAFAFLMAWIFRLEEVSFKSLHGLAKVLGTLITVGSQRPFFEFTMD</sequence>
<keyword evidence="2 4" id="KW-1133">Transmembrane helix</keyword>
<gene>
    <name evidence="5" type="ORF">RchiOBHm_Chr1g0366071</name>
</gene>
<dbReference type="Proteomes" id="UP000238479">
    <property type="component" value="Chromosome 1"/>
</dbReference>
<evidence type="ECO:0008006" key="7">
    <source>
        <dbReference type="Google" id="ProtNLM"/>
    </source>
</evidence>
<keyword evidence="3 4" id="KW-0472">Membrane</keyword>
<dbReference type="GO" id="GO:0022857">
    <property type="term" value="F:transmembrane transporter activity"/>
    <property type="evidence" value="ECO:0007669"/>
    <property type="project" value="InterPro"/>
</dbReference>
<dbReference type="EMBL" id="PDCK01000039">
    <property type="protein sequence ID" value="PRQ59065.1"/>
    <property type="molecule type" value="Genomic_DNA"/>
</dbReference>
<keyword evidence="1 4" id="KW-0812">Transmembrane</keyword>
<name>A0A2P6SK57_ROSCH</name>
<organism evidence="5 6">
    <name type="scientific">Rosa chinensis</name>
    <name type="common">China rose</name>
    <dbReference type="NCBI Taxonomy" id="74649"/>
    <lineage>
        <taxon>Eukaryota</taxon>
        <taxon>Viridiplantae</taxon>
        <taxon>Streptophyta</taxon>
        <taxon>Embryophyta</taxon>
        <taxon>Tracheophyta</taxon>
        <taxon>Spermatophyta</taxon>
        <taxon>Magnoliopsida</taxon>
        <taxon>eudicotyledons</taxon>
        <taxon>Gunneridae</taxon>
        <taxon>Pentapetalae</taxon>
        <taxon>rosids</taxon>
        <taxon>fabids</taxon>
        <taxon>Rosales</taxon>
        <taxon>Rosaceae</taxon>
        <taxon>Rosoideae</taxon>
        <taxon>Rosoideae incertae sedis</taxon>
        <taxon>Rosa</taxon>
    </lineage>
</organism>
<accession>A0A2P6SK57</accession>
<protein>
    <recommendedName>
        <fullName evidence="7">WAT1-related protein</fullName>
    </recommendedName>
</protein>
<reference evidence="5 6" key="1">
    <citation type="journal article" date="2018" name="Nat. Genet.">
        <title>The Rosa genome provides new insights in the design of modern roses.</title>
        <authorList>
            <person name="Bendahmane M."/>
        </authorList>
    </citation>
    <scope>NUCLEOTIDE SEQUENCE [LARGE SCALE GENOMIC DNA]</scope>
    <source>
        <strain evidence="6">cv. Old Blush</strain>
    </source>
</reference>
<evidence type="ECO:0000256" key="2">
    <source>
        <dbReference type="ARBA" id="ARBA00022989"/>
    </source>
</evidence>
<dbReference type="STRING" id="74649.A0A2P6SK57"/>
<feature type="transmembrane region" description="Helical" evidence="4">
    <location>
        <begin position="6"/>
        <end position="27"/>
    </location>
</feature>
<proteinExistence type="predicted"/>
<comment type="caution">
    <text evidence="5">The sequence shown here is derived from an EMBL/GenBank/DDBJ whole genome shotgun (WGS) entry which is preliminary data.</text>
</comment>
<evidence type="ECO:0000256" key="4">
    <source>
        <dbReference type="SAM" id="Phobius"/>
    </source>
</evidence>
<evidence type="ECO:0000256" key="1">
    <source>
        <dbReference type="ARBA" id="ARBA00022692"/>
    </source>
</evidence>
<evidence type="ECO:0000313" key="5">
    <source>
        <dbReference type="EMBL" id="PRQ59065.1"/>
    </source>
</evidence>
<dbReference type="Gramene" id="PRQ59065">
    <property type="protein sequence ID" value="PRQ59065"/>
    <property type="gene ID" value="RchiOBHm_Chr1g0366071"/>
</dbReference>
<dbReference type="GO" id="GO:0016020">
    <property type="term" value="C:membrane"/>
    <property type="evidence" value="ECO:0007669"/>
    <property type="project" value="InterPro"/>
</dbReference>
<evidence type="ECO:0000313" key="6">
    <source>
        <dbReference type="Proteomes" id="UP000238479"/>
    </source>
</evidence>